<gene>
    <name evidence="1" type="ORF">Gotri_023028</name>
</gene>
<accession>A0A7J9DHU0</accession>
<proteinExistence type="predicted"/>
<name>A0A7J9DHU0_9ROSI</name>
<dbReference type="Proteomes" id="UP000593568">
    <property type="component" value="Unassembled WGS sequence"/>
</dbReference>
<dbReference type="EMBL" id="JABEZW010000002">
    <property type="protein sequence ID" value="MBA0760273.1"/>
    <property type="molecule type" value="Genomic_DNA"/>
</dbReference>
<sequence length="46" mass="5426">MVTFLDEWNVDVEDIRTKYLLGCFSDTESEKLVEEQRKFDAVIALE</sequence>
<comment type="caution">
    <text evidence="1">The sequence shown here is derived from an EMBL/GenBank/DDBJ whole genome shotgun (WGS) entry which is preliminary data.</text>
</comment>
<feature type="non-terminal residue" evidence="1">
    <location>
        <position position="46"/>
    </location>
</feature>
<keyword evidence="2" id="KW-1185">Reference proteome</keyword>
<protein>
    <submittedName>
        <fullName evidence="1">Uncharacterized protein</fullName>
    </submittedName>
</protein>
<dbReference type="AlphaFoldDB" id="A0A7J9DHU0"/>
<reference evidence="1 2" key="1">
    <citation type="journal article" date="2019" name="Genome Biol. Evol.">
        <title>Insights into the evolution of the New World diploid cottons (Gossypium, subgenus Houzingenia) based on genome sequencing.</title>
        <authorList>
            <person name="Grover C.E."/>
            <person name="Arick M.A. 2nd"/>
            <person name="Thrash A."/>
            <person name="Conover J.L."/>
            <person name="Sanders W.S."/>
            <person name="Peterson D.G."/>
            <person name="Frelichowski J.E."/>
            <person name="Scheffler J.A."/>
            <person name="Scheffler B.E."/>
            <person name="Wendel J.F."/>
        </authorList>
    </citation>
    <scope>NUCLEOTIDE SEQUENCE [LARGE SCALE GENOMIC DNA]</scope>
    <source>
        <strain evidence="1">8</strain>
        <tissue evidence="1">Leaf</tissue>
    </source>
</reference>
<organism evidence="1 2">
    <name type="scientific">Gossypium trilobum</name>
    <dbReference type="NCBI Taxonomy" id="34281"/>
    <lineage>
        <taxon>Eukaryota</taxon>
        <taxon>Viridiplantae</taxon>
        <taxon>Streptophyta</taxon>
        <taxon>Embryophyta</taxon>
        <taxon>Tracheophyta</taxon>
        <taxon>Spermatophyta</taxon>
        <taxon>Magnoliopsida</taxon>
        <taxon>eudicotyledons</taxon>
        <taxon>Gunneridae</taxon>
        <taxon>Pentapetalae</taxon>
        <taxon>rosids</taxon>
        <taxon>malvids</taxon>
        <taxon>Malvales</taxon>
        <taxon>Malvaceae</taxon>
        <taxon>Malvoideae</taxon>
        <taxon>Gossypium</taxon>
    </lineage>
</organism>
<evidence type="ECO:0000313" key="1">
    <source>
        <dbReference type="EMBL" id="MBA0760273.1"/>
    </source>
</evidence>
<evidence type="ECO:0000313" key="2">
    <source>
        <dbReference type="Proteomes" id="UP000593568"/>
    </source>
</evidence>